<feature type="domain" description="Flagellar hook-associated protein 2 C-terminal" evidence="1">
    <location>
        <begin position="152"/>
        <end position="233"/>
    </location>
</feature>
<evidence type="ECO:0000313" key="2">
    <source>
        <dbReference type="EMBL" id="CUN10808.1"/>
    </source>
</evidence>
<dbReference type="Pfam" id="PF07195">
    <property type="entry name" value="FliD_C"/>
    <property type="match status" value="1"/>
</dbReference>
<accession>A0A173UBC3</accession>
<dbReference type="Proteomes" id="UP000095673">
    <property type="component" value="Unassembled WGS sequence"/>
</dbReference>
<dbReference type="EMBL" id="JAJCJQ010000050">
    <property type="protein sequence ID" value="MCB6962349.1"/>
    <property type="molecule type" value="Genomic_DNA"/>
</dbReference>
<evidence type="ECO:0000259" key="1">
    <source>
        <dbReference type="Pfam" id="PF07195"/>
    </source>
</evidence>
<dbReference type="EMBL" id="CYXM01000009">
    <property type="protein sequence ID" value="CUN10808.1"/>
    <property type="molecule type" value="Genomic_DNA"/>
</dbReference>
<name>A0A173UBC3_9FIRM</name>
<keyword evidence="2" id="KW-0282">Flagellum</keyword>
<dbReference type="GO" id="GO:0009288">
    <property type="term" value="C:bacterial-type flagellum"/>
    <property type="evidence" value="ECO:0007669"/>
    <property type="project" value="InterPro"/>
</dbReference>
<evidence type="ECO:0000313" key="3">
    <source>
        <dbReference type="EMBL" id="MCB6962349.1"/>
    </source>
</evidence>
<proteinExistence type="predicted"/>
<dbReference type="InterPro" id="IPR010809">
    <property type="entry name" value="FliD_C"/>
</dbReference>
<gene>
    <name evidence="2" type="ORF">ERS852580_02005</name>
    <name evidence="3" type="ORF">LIZ82_15875</name>
</gene>
<reference evidence="3" key="2">
    <citation type="submission" date="2021-10" db="EMBL/GenBank/DDBJ databases">
        <title>Collection of gut derived symbiotic bacterial strains cultured from healthy donors.</title>
        <authorList>
            <person name="Lin H."/>
            <person name="Littmann E."/>
            <person name="Kohout C."/>
            <person name="Pamer E.G."/>
        </authorList>
    </citation>
    <scope>NUCLEOTIDE SEQUENCE</scope>
    <source>
        <strain evidence="3">DFI.7.28A</strain>
    </source>
</reference>
<dbReference type="AlphaFoldDB" id="A0A173UBC3"/>
<dbReference type="Proteomes" id="UP001197741">
    <property type="component" value="Unassembled WGS sequence"/>
</dbReference>
<keyword evidence="2" id="KW-0966">Cell projection</keyword>
<dbReference type="GO" id="GO:0007155">
    <property type="term" value="P:cell adhesion"/>
    <property type="evidence" value="ECO:0007669"/>
    <property type="project" value="InterPro"/>
</dbReference>
<evidence type="ECO:0000313" key="4">
    <source>
        <dbReference type="Proteomes" id="UP000095673"/>
    </source>
</evidence>
<reference evidence="2 4" key="1">
    <citation type="submission" date="2015-09" db="EMBL/GenBank/DDBJ databases">
        <authorList>
            <consortium name="Pathogen Informatics"/>
        </authorList>
    </citation>
    <scope>NUCLEOTIDE SEQUENCE [LARGE SCALE GENOMIC DNA]</scope>
    <source>
        <strain evidence="2 4">2789STDY5834968</strain>
    </source>
</reference>
<keyword evidence="2" id="KW-0969">Cilium</keyword>
<organism evidence="2 4">
    <name type="scientific">Agathobacter rectalis</name>
    <dbReference type="NCBI Taxonomy" id="39491"/>
    <lineage>
        <taxon>Bacteria</taxon>
        <taxon>Bacillati</taxon>
        <taxon>Bacillota</taxon>
        <taxon>Clostridia</taxon>
        <taxon>Lachnospirales</taxon>
        <taxon>Lachnospiraceae</taxon>
        <taxon>Agathobacter</taxon>
    </lineage>
</organism>
<protein>
    <submittedName>
        <fullName evidence="2">Flagellar hook-associated protein 2 C-terminus</fullName>
    </submittedName>
</protein>
<sequence>MSEIKSFSDYTSKYNSNVDFSALFSGTSDSSSVGNTNMLSDYAAIKNGSYRKLMKAYYAKQDAEKLSGKGDTSQKLTLMKTSADSLKKSADALNDSSLWGKKKIKKKDEKTGKEIEVEDYDWDKITKAVKSFVEDYNDVVKEAGESNTKDVLRNASWMTGMTDKNSNMLAKIGITIGKGNKLELDEDALKQADISSLKTVFTGYNSFVSKISQKATGISNAANRASATYTNNGTYSKTDSLLTSSKIDEEV</sequence>
<dbReference type="RefSeq" id="WP_306723438.1">
    <property type="nucleotide sequence ID" value="NZ_CYXM01000009.1"/>
</dbReference>